<dbReference type="PANTHER" id="PTHR37451:SF1">
    <property type="entry name" value="MARVEL DOMAIN-CONTAINING PROTEIN"/>
    <property type="match status" value="1"/>
</dbReference>
<feature type="transmembrane region" description="Helical" evidence="5">
    <location>
        <begin position="12"/>
        <end position="29"/>
    </location>
</feature>
<accession>A0A0F4Z7Y1</accession>
<keyword evidence="8" id="KW-1185">Reference proteome</keyword>
<reference evidence="7 8" key="1">
    <citation type="submission" date="2015-03" db="EMBL/GenBank/DDBJ databases">
        <authorList>
            <person name="Radwan O."/>
            <person name="Al-Naeli F.A."/>
            <person name="Rendon G.A."/>
            <person name="Fields C."/>
        </authorList>
    </citation>
    <scope>NUCLEOTIDE SEQUENCE [LARGE SCALE GENOMIC DNA]</scope>
    <source>
        <strain evidence="7">CR-DP1</strain>
    </source>
</reference>
<dbReference type="GO" id="GO:0016020">
    <property type="term" value="C:membrane"/>
    <property type="evidence" value="ECO:0007669"/>
    <property type="project" value="UniProtKB-SubCell"/>
</dbReference>
<dbReference type="OrthoDB" id="2117453at2759"/>
<evidence type="ECO:0000256" key="2">
    <source>
        <dbReference type="ARBA" id="ARBA00022692"/>
    </source>
</evidence>
<dbReference type="AlphaFoldDB" id="A0A0F4Z7Y1"/>
<evidence type="ECO:0000256" key="3">
    <source>
        <dbReference type="ARBA" id="ARBA00022989"/>
    </source>
</evidence>
<dbReference type="InterPro" id="IPR008253">
    <property type="entry name" value="Marvel"/>
</dbReference>
<name>A0A0F4Z7Y1_9PEZI</name>
<sequence length="167" mass="18710">MIEIDTVQVPMYLLLLFIIIELGLTWGLVADLHGSAHTPNFMLFCSVWTIVVLIYLFLVAKYLPSLFKRRPAFYALVLTVIFWFSGSTALAVWVGVPKSPTSVQLIAQTGTAFGFFIWAITTLMLWRDWRENRRNKSAATFSSKVSSLGSGISSMSYQYSAASYSEA</sequence>
<dbReference type="PANTHER" id="PTHR37451">
    <property type="entry name" value="MARVEL DOMAIN"/>
    <property type="match status" value="1"/>
</dbReference>
<evidence type="ECO:0000313" key="7">
    <source>
        <dbReference type="EMBL" id="KKA26455.1"/>
    </source>
</evidence>
<proteinExistence type="predicted"/>
<dbReference type="Pfam" id="PF01284">
    <property type="entry name" value="MARVEL"/>
    <property type="match status" value="1"/>
</dbReference>
<feature type="domain" description="MARVEL" evidence="6">
    <location>
        <begin position="14"/>
        <end position="123"/>
    </location>
</feature>
<evidence type="ECO:0000256" key="5">
    <source>
        <dbReference type="SAM" id="Phobius"/>
    </source>
</evidence>
<protein>
    <recommendedName>
        <fullName evidence="6">MARVEL domain-containing protein</fullName>
    </recommendedName>
</protein>
<keyword evidence="4 5" id="KW-0472">Membrane</keyword>
<evidence type="ECO:0000313" key="8">
    <source>
        <dbReference type="Proteomes" id="UP000033483"/>
    </source>
</evidence>
<dbReference type="Proteomes" id="UP000033483">
    <property type="component" value="Unassembled WGS sequence"/>
</dbReference>
<evidence type="ECO:0000259" key="6">
    <source>
        <dbReference type="Pfam" id="PF01284"/>
    </source>
</evidence>
<evidence type="ECO:0000256" key="4">
    <source>
        <dbReference type="ARBA" id="ARBA00023136"/>
    </source>
</evidence>
<evidence type="ECO:0000256" key="1">
    <source>
        <dbReference type="ARBA" id="ARBA00004141"/>
    </source>
</evidence>
<gene>
    <name evidence="7" type="ORF">TD95_000160</name>
</gene>
<keyword evidence="3 5" id="KW-1133">Transmembrane helix</keyword>
<dbReference type="EMBL" id="LAEV01002192">
    <property type="protein sequence ID" value="KKA26455.1"/>
    <property type="molecule type" value="Genomic_DNA"/>
</dbReference>
<organism evidence="7 8">
    <name type="scientific">Thielaviopsis punctulata</name>
    <dbReference type="NCBI Taxonomy" id="72032"/>
    <lineage>
        <taxon>Eukaryota</taxon>
        <taxon>Fungi</taxon>
        <taxon>Dikarya</taxon>
        <taxon>Ascomycota</taxon>
        <taxon>Pezizomycotina</taxon>
        <taxon>Sordariomycetes</taxon>
        <taxon>Hypocreomycetidae</taxon>
        <taxon>Microascales</taxon>
        <taxon>Ceratocystidaceae</taxon>
        <taxon>Thielaviopsis</taxon>
    </lineage>
</organism>
<feature type="transmembrane region" description="Helical" evidence="5">
    <location>
        <begin position="41"/>
        <end position="60"/>
    </location>
</feature>
<keyword evidence="2 5" id="KW-0812">Transmembrane</keyword>
<comment type="subcellular location">
    <subcellularLocation>
        <location evidence="1">Membrane</location>
        <topology evidence="1">Multi-pass membrane protein</topology>
    </subcellularLocation>
</comment>
<feature type="transmembrane region" description="Helical" evidence="5">
    <location>
        <begin position="72"/>
        <end position="93"/>
    </location>
</feature>
<comment type="caution">
    <text evidence="7">The sequence shown here is derived from an EMBL/GenBank/DDBJ whole genome shotgun (WGS) entry which is preliminary data.</text>
</comment>
<feature type="transmembrane region" description="Helical" evidence="5">
    <location>
        <begin position="105"/>
        <end position="126"/>
    </location>
</feature>